<organism evidence="1 2">
    <name type="scientific">Bacillus thuringiensis</name>
    <dbReference type="NCBI Taxonomy" id="1428"/>
    <lineage>
        <taxon>Bacteria</taxon>
        <taxon>Bacillati</taxon>
        <taxon>Bacillota</taxon>
        <taxon>Bacilli</taxon>
        <taxon>Bacillales</taxon>
        <taxon>Bacillaceae</taxon>
        <taxon>Bacillus</taxon>
        <taxon>Bacillus cereus group</taxon>
    </lineage>
</organism>
<dbReference type="RefSeq" id="WP_000453364.1">
    <property type="nucleotide sequence ID" value="NZ_CP021061.1"/>
</dbReference>
<dbReference type="GeneID" id="67470262"/>
<gene>
    <name evidence="1" type="ORF">CAB88_13140</name>
</gene>
<dbReference type="SMR" id="A0A1W6WN01"/>
<dbReference type="AlphaFoldDB" id="A0A1W6WN01"/>
<dbReference type="EMBL" id="CP021061">
    <property type="protein sequence ID" value="ARP57954.1"/>
    <property type="molecule type" value="Genomic_DNA"/>
</dbReference>
<proteinExistence type="predicted"/>
<dbReference type="Proteomes" id="UP000194143">
    <property type="component" value="Chromosome"/>
</dbReference>
<reference evidence="1 2" key="1">
    <citation type="submission" date="2017-04" db="EMBL/GenBank/DDBJ databases">
        <title>Complete Genome Sequence of Bacillus thuringiensis type Strain ATCC 10792.</title>
        <authorList>
            <person name="Oh D.-H."/>
            <person name="Park B.-J."/>
            <person name="Shuai W."/>
            <person name="Chelliah R."/>
        </authorList>
    </citation>
    <scope>NUCLEOTIDE SEQUENCE [LARGE SCALE GENOMIC DNA]</scope>
    <source>
        <strain evidence="1 2">ATCC 10792</strain>
    </source>
</reference>
<protein>
    <submittedName>
        <fullName evidence="1">Uncharacterized protein</fullName>
    </submittedName>
</protein>
<evidence type="ECO:0000313" key="2">
    <source>
        <dbReference type="Proteomes" id="UP000194143"/>
    </source>
</evidence>
<accession>A0A1W6WN01</accession>
<keyword evidence="2" id="KW-1185">Reference proteome</keyword>
<sequence>MEVKTTTVVTVDMSKSEEVVSYLGCKEALMKAGFELTSLAPFANENTLFIGINKSHNTSKVNVTFTLSLEGSK</sequence>
<name>A0A1W6WN01_BACTU</name>
<evidence type="ECO:0000313" key="1">
    <source>
        <dbReference type="EMBL" id="ARP57954.1"/>
    </source>
</evidence>